<protein>
    <submittedName>
        <fullName evidence="8">Sigma-70 family RNA polymerase sigma factor</fullName>
    </submittedName>
</protein>
<keyword evidence="9" id="KW-1185">Reference proteome</keyword>
<dbReference type="InterPro" id="IPR052704">
    <property type="entry name" value="ECF_Sigma-70_Domain"/>
</dbReference>
<dbReference type="InterPro" id="IPR013325">
    <property type="entry name" value="RNA_pol_sigma_r2"/>
</dbReference>
<reference evidence="8 9" key="1">
    <citation type="submission" date="2022-03" db="EMBL/GenBank/DDBJ databases">
        <title>Pseudonocardia alaer sp. nov., a novel actinomycete isolated from reed forest soil.</title>
        <authorList>
            <person name="Wang L."/>
        </authorList>
    </citation>
    <scope>NUCLEOTIDE SEQUENCE [LARGE SCALE GENOMIC DNA]</scope>
    <source>
        <strain evidence="8 9">Y-16303</strain>
    </source>
</reference>
<dbReference type="NCBIfam" id="TIGR02937">
    <property type="entry name" value="sigma70-ECF"/>
    <property type="match status" value="1"/>
</dbReference>
<dbReference type="Proteomes" id="UP001299970">
    <property type="component" value="Unassembled WGS sequence"/>
</dbReference>
<accession>A0ABS9T9G7</accession>
<evidence type="ECO:0000256" key="3">
    <source>
        <dbReference type="ARBA" id="ARBA00023015"/>
    </source>
</evidence>
<dbReference type="SUPFAM" id="SSF88659">
    <property type="entry name" value="Sigma3 and sigma4 domains of RNA polymerase sigma factors"/>
    <property type="match status" value="1"/>
</dbReference>
<evidence type="ECO:0000313" key="9">
    <source>
        <dbReference type="Proteomes" id="UP001299970"/>
    </source>
</evidence>
<dbReference type="Pfam" id="PF08281">
    <property type="entry name" value="Sigma70_r4_2"/>
    <property type="match status" value="1"/>
</dbReference>
<name>A0ABS9T9G7_9PSEU</name>
<dbReference type="SUPFAM" id="SSF88946">
    <property type="entry name" value="Sigma2 domain of RNA polymerase sigma factors"/>
    <property type="match status" value="1"/>
</dbReference>
<evidence type="ECO:0000313" key="8">
    <source>
        <dbReference type="EMBL" id="MCH6164946.1"/>
    </source>
</evidence>
<proteinExistence type="inferred from homology"/>
<dbReference type="Pfam" id="PF04542">
    <property type="entry name" value="Sigma70_r2"/>
    <property type="match status" value="1"/>
</dbReference>
<evidence type="ECO:0000256" key="2">
    <source>
        <dbReference type="ARBA" id="ARBA00011344"/>
    </source>
</evidence>
<organism evidence="8 9">
    <name type="scientific">Pseudonocardia alaniniphila</name>
    <dbReference type="NCBI Taxonomy" id="75291"/>
    <lineage>
        <taxon>Bacteria</taxon>
        <taxon>Bacillati</taxon>
        <taxon>Actinomycetota</taxon>
        <taxon>Actinomycetes</taxon>
        <taxon>Pseudonocardiales</taxon>
        <taxon>Pseudonocardiaceae</taxon>
        <taxon>Pseudonocardia</taxon>
    </lineage>
</organism>
<comment type="subunit">
    <text evidence="2">Interacts transiently with the RNA polymerase catalytic core formed by RpoA, RpoB, RpoC and RpoZ (2 alpha, 1 beta, 1 beta' and 1 omega subunit) to form the RNA polymerase holoenzyme that can initiate transcription.</text>
</comment>
<dbReference type="PANTHER" id="PTHR30173">
    <property type="entry name" value="SIGMA 19 FACTOR"/>
    <property type="match status" value="1"/>
</dbReference>
<dbReference type="SUPFAM" id="SSF54427">
    <property type="entry name" value="NTF2-like"/>
    <property type="match status" value="1"/>
</dbReference>
<comment type="similarity">
    <text evidence="1">Belongs to the sigma-70 factor family. ECF subfamily.</text>
</comment>
<dbReference type="InterPro" id="IPR013249">
    <property type="entry name" value="RNA_pol_sigma70_r4_t2"/>
</dbReference>
<dbReference type="Gene3D" id="3.10.450.50">
    <property type="match status" value="1"/>
</dbReference>
<feature type="domain" description="RNA polymerase sigma factor 70 region 4 type 2" evidence="7">
    <location>
        <begin position="110"/>
        <end position="160"/>
    </location>
</feature>
<feature type="domain" description="RNA polymerase sigma-70 region 2" evidence="6">
    <location>
        <begin position="12"/>
        <end position="74"/>
    </location>
</feature>
<sequence>MHVHEGLAVQFEAQRDHLRAVAYRMLGSLDEADDAVQLAWLRADRADRGEIENLSAWLTTVVARVCLDMLRNRRTRAEQPLTNATDALVEQRGGTEPEHEAVLAESVGLALLVVLQRLTPAERVAFVLHDMFAVPFDEIATVVGRSTVASKKLASRARSRVRGVAAIDEVDLARHHAVVEAFLIASRGGDLNTLVTLLAPDVVRRADRFAVPAATATDVHGARAVSEETRMFAHRARSAEVALVNGTPGIVVAPGGRLVVVLRVTIEHDRITEIEVIGDPRRLGTLDLGTGRN</sequence>
<dbReference type="Gene3D" id="1.10.10.10">
    <property type="entry name" value="Winged helix-like DNA-binding domain superfamily/Winged helix DNA-binding domain"/>
    <property type="match status" value="1"/>
</dbReference>
<dbReference type="InterPro" id="IPR013324">
    <property type="entry name" value="RNA_pol_sigma_r3/r4-like"/>
</dbReference>
<evidence type="ECO:0000256" key="1">
    <source>
        <dbReference type="ARBA" id="ARBA00010641"/>
    </source>
</evidence>
<dbReference type="RefSeq" id="WP_241034962.1">
    <property type="nucleotide sequence ID" value="NZ_BAAAJF010000009.1"/>
</dbReference>
<dbReference type="InterPro" id="IPR014284">
    <property type="entry name" value="RNA_pol_sigma-70_dom"/>
</dbReference>
<dbReference type="EMBL" id="JAKXMK010000003">
    <property type="protein sequence ID" value="MCH6164946.1"/>
    <property type="molecule type" value="Genomic_DNA"/>
</dbReference>
<dbReference type="Gene3D" id="1.10.1740.10">
    <property type="match status" value="1"/>
</dbReference>
<evidence type="ECO:0000256" key="5">
    <source>
        <dbReference type="ARBA" id="ARBA00023163"/>
    </source>
</evidence>
<dbReference type="InterPro" id="IPR036388">
    <property type="entry name" value="WH-like_DNA-bd_sf"/>
</dbReference>
<keyword evidence="3" id="KW-0805">Transcription regulation</keyword>
<dbReference type="InterPro" id="IPR007627">
    <property type="entry name" value="RNA_pol_sigma70_r2"/>
</dbReference>
<evidence type="ECO:0000259" key="6">
    <source>
        <dbReference type="Pfam" id="PF04542"/>
    </source>
</evidence>
<gene>
    <name evidence="8" type="ORF">MMF94_04555</name>
</gene>
<comment type="caution">
    <text evidence="8">The sequence shown here is derived from an EMBL/GenBank/DDBJ whole genome shotgun (WGS) entry which is preliminary data.</text>
</comment>
<keyword evidence="5" id="KW-0804">Transcription</keyword>
<dbReference type="PANTHER" id="PTHR30173:SF43">
    <property type="entry name" value="ECF RNA POLYMERASE SIGMA FACTOR SIGI-RELATED"/>
    <property type="match status" value="1"/>
</dbReference>
<dbReference type="InterPro" id="IPR032710">
    <property type="entry name" value="NTF2-like_dom_sf"/>
</dbReference>
<evidence type="ECO:0000259" key="7">
    <source>
        <dbReference type="Pfam" id="PF08281"/>
    </source>
</evidence>
<evidence type="ECO:0000256" key="4">
    <source>
        <dbReference type="ARBA" id="ARBA00023082"/>
    </source>
</evidence>
<keyword evidence="4" id="KW-0731">Sigma factor</keyword>